<keyword evidence="1" id="KW-1133">Transmembrane helix</keyword>
<reference evidence="2 3" key="1">
    <citation type="submission" date="2015-01" db="EMBL/GenBank/DDBJ databases">
        <title>Draft genome sequence of Leucobacter komagatae strain VKM ST2845.</title>
        <authorList>
            <person name="Karlyshev A.V."/>
            <person name="Kudryashova E.B."/>
        </authorList>
    </citation>
    <scope>NUCLEOTIDE SEQUENCE [LARGE SCALE GENOMIC DNA]</scope>
    <source>
        <strain evidence="2 3">VKM ST2845</strain>
    </source>
</reference>
<dbReference type="AlphaFoldDB" id="A0A0D0HW60"/>
<feature type="transmembrane region" description="Helical" evidence="1">
    <location>
        <begin position="44"/>
        <end position="64"/>
    </location>
</feature>
<protein>
    <submittedName>
        <fullName evidence="2">Uncharacterized protein</fullName>
    </submittedName>
</protein>
<sequence length="74" mass="7572">MNSVPGRTHAQAVWPRTLCIAVAAIAGAVLVLLVPWLVAGADPALWGAAAGLAILVLGFGILGIRLRAAHDRPN</sequence>
<dbReference type="Proteomes" id="UP000032120">
    <property type="component" value="Unassembled WGS sequence"/>
</dbReference>
<gene>
    <name evidence="2" type="ORF">SD72_12580</name>
</gene>
<dbReference type="RefSeq" id="WP_042544818.1">
    <property type="nucleotide sequence ID" value="NZ_JXSQ01000020.1"/>
</dbReference>
<comment type="caution">
    <text evidence="2">The sequence shown here is derived from an EMBL/GenBank/DDBJ whole genome shotgun (WGS) entry which is preliminary data.</text>
</comment>
<keyword evidence="1" id="KW-0472">Membrane</keyword>
<name>A0A0D0HW60_9MICO</name>
<organism evidence="2 3">
    <name type="scientific">Leucobacter komagatae</name>
    <dbReference type="NCBI Taxonomy" id="55969"/>
    <lineage>
        <taxon>Bacteria</taxon>
        <taxon>Bacillati</taxon>
        <taxon>Actinomycetota</taxon>
        <taxon>Actinomycetes</taxon>
        <taxon>Micrococcales</taxon>
        <taxon>Microbacteriaceae</taxon>
        <taxon>Leucobacter</taxon>
    </lineage>
</organism>
<feature type="transmembrane region" description="Helical" evidence="1">
    <location>
        <begin position="12"/>
        <end position="38"/>
    </location>
</feature>
<keyword evidence="1" id="KW-0812">Transmembrane</keyword>
<accession>A0A0D0HW60</accession>
<proteinExistence type="predicted"/>
<dbReference type="EMBL" id="JXSQ01000020">
    <property type="protein sequence ID" value="KIP51871.1"/>
    <property type="molecule type" value="Genomic_DNA"/>
</dbReference>
<evidence type="ECO:0000313" key="2">
    <source>
        <dbReference type="EMBL" id="KIP51871.1"/>
    </source>
</evidence>
<evidence type="ECO:0000256" key="1">
    <source>
        <dbReference type="SAM" id="Phobius"/>
    </source>
</evidence>
<evidence type="ECO:0000313" key="3">
    <source>
        <dbReference type="Proteomes" id="UP000032120"/>
    </source>
</evidence>
<keyword evidence="3" id="KW-1185">Reference proteome</keyword>